<evidence type="ECO:0000259" key="5">
    <source>
        <dbReference type="PROSITE" id="PS50977"/>
    </source>
</evidence>
<feature type="DNA-binding region" description="H-T-H motif" evidence="4">
    <location>
        <begin position="34"/>
        <end position="53"/>
    </location>
</feature>
<protein>
    <submittedName>
        <fullName evidence="6">AcrR family transcriptional regulator</fullName>
    </submittedName>
</protein>
<name>A0A7W7CM39_9PSEU</name>
<dbReference type="InterPro" id="IPR050109">
    <property type="entry name" value="HTH-type_TetR-like_transc_reg"/>
</dbReference>
<evidence type="ECO:0000256" key="1">
    <source>
        <dbReference type="ARBA" id="ARBA00023015"/>
    </source>
</evidence>
<proteinExistence type="predicted"/>
<keyword evidence="7" id="KW-1185">Reference proteome</keyword>
<keyword evidence="2 4" id="KW-0238">DNA-binding</keyword>
<dbReference type="PANTHER" id="PTHR30055">
    <property type="entry name" value="HTH-TYPE TRANSCRIPTIONAL REGULATOR RUTR"/>
    <property type="match status" value="1"/>
</dbReference>
<feature type="domain" description="HTH tetR-type" evidence="5">
    <location>
        <begin position="11"/>
        <end position="71"/>
    </location>
</feature>
<evidence type="ECO:0000313" key="6">
    <source>
        <dbReference type="EMBL" id="MBB4682308.1"/>
    </source>
</evidence>
<dbReference type="PROSITE" id="PS50977">
    <property type="entry name" value="HTH_TETR_2"/>
    <property type="match status" value="1"/>
</dbReference>
<accession>A0A7W7CM39</accession>
<reference evidence="6 7" key="1">
    <citation type="submission" date="2020-08" db="EMBL/GenBank/DDBJ databases">
        <title>Sequencing the genomes of 1000 actinobacteria strains.</title>
        <authorList>
            <person name="Klenk H.-P."/>
        </authorList>
    </citation>
    <scope>NUCLEOTIDE SEQUENCE [LARGE SCALE GENOMIC DNA]</scope>
    <source>
        <strain evidence="6 7">DSM 44230</strain>
    </source>
</reference>
<dbReference type="AlphaFoldDB" id="A0A7W7CM39"/>
<gene>
    <name evidence="6" type="ORF">HNR67_008426</name>
</gene>
<dbReference type="Gene3D" id="1.10.357.10">
    <property type="entry name" value="Tetracycline Repressor, domain 2"/>
    <property type="match status" value="1"/>
</dbReference>
<evidence type="ECO:0000256" key="2">
    <source>
        <dbReference type="ARBA" id="ARBA00023125"/>
    </source>
</evidence>
<comment type="caution">
    <text evidence="6">The sequence shown here is derived from an EMBL/GenBank/DDBJ whole genome shotgun (WGS) entry which is preliminary data.</text>
</comment>
<keyword evidence="1" id="KW-0805">Transcription regulation</keyword>
<dbReference type="GO" id="GO:0003700">
    <property type="term" value="F:DNA-binding transcription factor activity"/>
    <property type="evidence" value="ECO:0007669"/>
    <property type="project" value="TreeGrafter"/>
</dbReference>
<sequence>MDMGLRERKKRETRERISTVATELFIARGFDAVTVAEVAEAAEVSKMTVFNYFPRKEDLYLDRHEEIIEVLSTAITGRGELSVTAAVRRMCHQLTAANHALSGAVDGFGVFWGVINASPALQLRLLEHLRNTEEALVDLLGGQRDPRAWQVAGMLLATVRSVFYANARAILDGTPAKTVARRRAHIDKAFDLLESGLGQHTW</sequence>
<dbReference type="RefSeq" id="WP_185009503.1">
    <property type="nucleotide sequence ID" value="NZ_BAAAUI010000007.1"/>
</dbReference>
<dbReference type="GO" id="GO:0000976">
    <property type="term" value="F:transcription cis-regulatory region binding"/>
    <property type="evidence" value="ECO:0007669"/>
    <property type="project" value="TreeGrafter"/>
</dbReference>
<dbReference type="InterPro" id="IPR009057">
    <property type="entry name" value="Homeodomain-like_sf"/>
</dbReference>
<evidence type="ECO:0000256" key="3">
    <source>
        <dbReference type="ARBA" id="ARBA00023163"/>
    </source>
</evidence>
<dbReference type="SUPFAM" id="SSF46689">
    <property type="entry name" value="Homeodomain-like"/>
    <property type="match status" value="1"/>
</dbReference>
<evidence type="ECO:0000313" key="7">
    <source>
        <dbReference type="Proteomes" id="UP000533598"/>
    </source>
</evidence>
<dbReference type="PANTHER" id="PTHR30055:SF234">
    <property type="entry name" value="HTH-TYPE TRANSCRIPTIONAL REGULATOR BETI"/>
    <property type="match status" value="1"/>
</dbReference>
<organism evidence="6 7">
    <name type="scientific">Crossiella cryophila</name>
    <dbReference type="NCBI Taxonomy" id="43355"/>
    <lineage>
        <taxon>Bacteria</taxon>
        <taxon>Bacillati</taxon>
        <taxon>Actinomycetota</taxon>
        <taxon>Actinomycetes</taxon>
        <taxon>Pseudonocardiales</taxon>
        <taxon>Pseudonocardiaceae</taxon>
        <taxon>Crossiella</taxon>
    </lineage>
</organism>
<evidence type="ECO:0000256" key="4">
    <source>
        <dbReference type="PROSITE-ProRule" id="PRU00335"/>
    </source>
</evidence>
<dbReference type="Pfam" id="PF00440">
    <property type="entry name" value="TetR_N"/>
    <property type="match status" value="1"/>
</dbReference>
<keyword evidence="3" id="KW-0804">Transcription</keyword>
<dbReference type="EMBL" id="JACHMH010000001">
    <property type="protein sequence ID" value="MBB4682308.1"/>
    <property type="molecule type" value="Genomic_DNA"/>
</dbReference>
<dbReference type="PRINTS" id="PR00455">
    <property type="entry name" value="HTHTETR"/>
</dbReference>
<dbReference type="Proteomes" id="UP000533598">
    <property type="component" value="Unassembled WGS sequence"/>
</dbReference>
<dbReference type="InterPro" id="IPR001647">
    <property type="entry name" value="HTH_TetR"/>
</dbReference>